<reference evidence="1" key="2">
    <citation type="submission" date="2022-12" db="EMBL/GenBank/DDBJ databases">
        <authorList>
            <person name="Kardos G."/>
            <person name="Sarkozi R."/>
            <person name="Laczko L."/>
            <person name="Marton S."/>
            <person name="Makrai L."/>
            <person name="Banyai K."/>
            <person name="Fodor L."/>
        </authorList>
    </citation>
    <scope>NUCLEOTIDE SEQUENCE</scope>
    <source>
        <strain evidence="1">84/14</strain>
    </source>
</reference>
<dbReference type="AlphaFoldDB" id="A0A9Q4DJI8"/>
<name>A0A9Q4DJI8_ACTPL</name>
<evidence type="ECO:0000313" key="1">
    <source>
        <dbReference type="EMBL" id="MCY6524768.1"/>
    </source>
</evidence>
<sequence length="79" mass="9022">LLLTTSHYPSICGWNVVDIFNFKSIFSQNVFQNALRNMVSMSEIMLLSIPKCMQTYPKKTFVASCPLMVILQGITTRIF</sequence>
<dbReference type="RefSeq" id="WP_267991833.1">
    <property type="nucleotide sequence ID" value="NZ_JAPQFC010000102.1"/>
</dbReference>
<accession>A0A9Q4DJI8</accession>
<organism evidence="1 2">
    <name type="scientific">Actinobacillus pleuropneumoniae</name>
    <name type="common">Haemophilus pleuropneumoniae</name>
    <dbReference type="NCBI Taxonomy" id="715"/>
    <lineage>
        <taxon>Bacteria</taxon>
        <taxon>Pseudomonadati</taxon>
        <taxon>Pseudomonadota</taxon>
        <taxon>Gammaproteobacteria</taxon>
        <taxon>Pasteurellales</taxon>
        <taxon>Pasteurellaceae</taxon>
        <taxon>Actinobacillus</taxon>
    </lineage>
</organism>
<dbReference type="Proteomes" id="UP001077788">
    <property type="component" value="Unassembled WGS sequence"/>
</dbReference>
<feature type="non-terminal residue" evidence="1">
    <location>
        <position position="1"/>
    </location>
</feature>
<dbReference type="EMBL" id="JAPQFC010000102">
    <property type="protein sequence ID" value="MCY6524768.1"/>
    <property type="molecule type" value="Genomic_DNA"/>
</dbReference>
<protein>
    <submittedName>
        <fullName evidence="1">Uncharacterized protein</fullName>
    </submittedName>
</protein>
<reference evidence="1" key="1">
    <citation type="journal article" date="2021" name="Vet Sci">
        <title>O-Serogroups and Pathovirotypes of Escherichia coli Isolated from Post-Weaning Piglets Showing Diarrhoea and/or Oedema in South Korea.</title>
        <authorList>
            <person name="Byun J.W."/>
            <person name="Moon B.Y."/>
            <person name="Do K.H."/>
            <person name="Lee K."/>
            <person name="Lee H.Y."/>
            <person name="Kim W.I."/>
            <person name="So B."/>
            <person name="Lee W.K."/>
        </authorList>
    </citation>
    <scope>NUCLEOTIDE SEQUENCE</scope>
    <source>
        <strain evidence="1">84/14</strain>
    </source>
</reference>
<evidence type="ECO:0000313" key="2">
    <source>
        <dbReference type="Proteomes" id="UP001077788"/>
    </source>
</evidence>
<comment type="caution">
    <text evidence="1">The sequence shown here is derived from an EMBL/GenBank/DDBJ whole genome shotgun (WGS) entry which is preliminary data.</text>
</comment>
<proteinExistence type="predicted"/>
<gene>
    <name evidence="1" type="ORF">OYG11_11200</name>
</gene>